<feature type="domain" description="Serine aminopeptidase S33" evidence="1">
    <location>
        <begin position="31"/>
        <end position="282"/>
    </location>
</feature>
<dbReference type="EMBL" id="PPEG02000011">
    <property type="protein sequence ID" value="PWN58369.1"/>
    <property type="molecule type" value="Genomic_DNA"/>
</dbReference>
<gene>
    <name evidence="2" type="ORF">C1634_022715</name>
</gene>
<dbReference type="GO" id="GO:0016787">
    <property type="term" value="F:hydrolase activity"/>
    <property type="evidence" value="ECO:0007669"/>
    <property type="project" value="UniProtKB-KW"/>
</dbReference>
<evidence type="ECO:0000259" key="1">
    <source>
        <dbReference type="Pfam" id="PF12146"/>
    </source>
</evidence>
<accession>A0A316WBK9</accession>
<dbReference type="PANTHER" id="PTHR47751:SF1">
    <property type="entry name" value="SUPERFAMILY HYDROLASE, PUTATIVE (AFU_ORTHOLOGUE AFUA_2G16580)-RELATED"/>
    <property type="match status" value="1"/>
</dbReference>
<sequence>MQKSIKFKNRSWEIAAHLNLPENFDENQKYSAIICVHPGSSVKEQTAGQYAEKLTGEGFITLAFDASFQGESGGEPRFLEDPATRVEDIKCAVDHLTTFDFVDNEKIGILGICAGGAYSANAALTERRIKAVATVSASNFCRAYRESLNPIQILEAVGKQRTAEANGAEPLIVNWTPNSSEEAKEQGIDEMDLLECIDYYRTPRGNHPRSSNQLLFTSFGNTVNFDAFHLADQLLTQPLLIIVGDKVGAFGSYRDGFELYNKAASKNKNIYVVKGASHYDLYDQPKATYEALLQLIPFFKKNL</sequence>
<dbReference type="Pfam" id="PF12146">
    <property type="entry name" value="Hydrolase_4"/>
    <property type="match status" value="1"/>
</dbReference>
<evidence type="ECO:0000313" key="3">
    <source>
        <dbReference type="Proteomes" id="UP000236413"/>
    </source>
</evidence>
<dbReference type="Proteomes" id="UP000236413">
    <property type="component" value="Unassembled WGS sequence"/>
</dbReference>
<proteinExistence type="predicted"/>
<evidence type="ECO:0000313" key="2">
    <source>
        <dbReference type="EMBL" id="PWN58369.1"/>
    </source>
</evidence>
<reference evidence="2 3" key="1">
    <citation type="submission" date="2018-04" db="EMBL/GenBank/DDBJ databases">
        <title>Chryseobacterium oncorhynchi 701B-08T from rainbow trout, and Chryseobacterium viscerum 687B-08T from diseased fish.</title>
        <authorList>
            <person name="Jeong J.-J."/>
            <person name="Lee Y.J."/>
            <person name="Pathiraja D."/>
            <person name="Park B."/>
            <person name="Choi I.-G."/>
            <person name="Kim K.D."/>
        </authorList>
    </citation>
    <scope>NUCLEOTIDE SEQUENCE [LARGE SCALE GENOMIC DNA]</scope>
    <source>
        <strain evidence="2 3">687B-08</strain>
    </source>
</reference>
<dbReference type="Gene3D" id="3.40.50.1820">
    <property type="entry name" value="alpha/beta hydrolase"/>
    <property type="match status" value="1"/>
</dbReference>
<dbReference type="Gene3D" id="1.10.10.800">
    <property type="match status" value="1"/>
</dbReference>
<dbReference type="InterPro" id="IPR022742">
    <property type="entry name" value="Hydrolase_4"/>
</dbReference>
<organism evidence="2 3">
    <name type="scientific">Chryseobacterium viscerum</name>
    <dbReference type="NCBI Taxonomy" id="1037377"/>
    <lineage>
        <taxon>Bacteria</taxon>
        <taxon>Pseudomonadati</taxon>
        <taxon>Bacteroidota</taxon>
        <taxon>Flavobacteriia</taxon>
        <taxon>Flavobacteriales</taxon>
        <taxon>Weeksellaceae</taxon>
        <taxon>Chryseobacterium group</taxon>
        <taxon>Chryseobacterium</taxon>
    </lineage>
</organism>
<dbReference type="InterPro" id="IPR029058">
    <property type="entry name" value="AB_hydrolase_fold"/>
</dbReference>
<keyword evidence="2" id="KW-0378">Hydrolase</keyword>
<dbReference type="PANTHER" id="PTHR47751">
    <property type="entry name" value="SUPERFAMILY HYDROLASE, PUTATIVE (AFU_ORTHOLOGUE AFUA_2G16580)-RELATED"/>
    <property type="match status" value="1"/>
</dbReference>
<dbReference type="RefSeq" id="WP_103233070.1">
    <property type="nucleotide sequence ID" value="NZ_PPEG02000011.1"/>
</dbReference>
<comment type="caution">
    <text evidence="2">The sequence shown here is derived from an EMBL/GenBank/DDBJ whole genome shotgun (WGS) entry which is preliminary data.</text>
</comment>
<name>A0A316WBK9_9FLAO</name>
<dbReference type="AlphaFoldDB" id="A0A316WBK9"/>
<dbReference type="SUPFAM" id="SSF53474">
    <property type="entry name" value="alpha/beta-Hydrolases"/>
    <property type="match status" value="1"/>
</dbReference>
<protein>
    <submittedName>
        <fullName evidence="2">Alpha/beta hydrolase</fullName>
    </submittedName>
</protein>
<dbReference type="InterPro" id="IPR051411">
    <property type="entry name" value="Polyketide_trans_af380"/>
</dbReference>